<evidence type="ECO:0000313" key="14">
    <source>
        <dbReference type="EMBL" id="KAE8008851.1"/>
    </source>
</evidence>
<keyword evidence="3" id="KW-0813">Transport</keyword>
<comment type="function">
    <text evidence="10">Carrier protein involved in proton-driven auxin influx. Mediates the formation of auxin gradient from developing leaves (site of auxin biosynthesis) to tips by contributing to the loading of auxin in vascular tissues and facilitating acropetal (base to tip) auxin transport within inner tissues of the root apex, and basipetal (tip to base) auxin transport within outer tissues of the root apex. May be involved in lateral roots and nodules formation.</text>
</comment>
<feature type="domain" description="Amino acid transporter transmembrane" evidence="13">
    <location>
        <begin position="136"/>
        <end position="460"/>
    </location>
</feature>
<dbReference type="EMBL" id="CM017322">
    <property type="protein sequence ID" value="KAE8008851.1"/>
    <property type="molecule type" value="Genomic_DNA"/>
</dbReference>
<keyword evidence="5" id="KW-0769">Symport</keyword>
<feature type="transmembrane region" description="Helical" evidence="12">
    <location>
        <begin position="286"/>
        <end position="307"/>
    </location>
</feature>
<evidence type="ECO:0000256" key="6">
    <source>
        <dbReference type="ARBA" id="ARBA00022970"/>
    </source>
</evidence>
<feature type="transmembrane region" description="Helical" evidence="12">
    <location>
        <begin position="129"/>
        <end position="152"/>
    </location>
</feature>
<reference evidence="14 15" key="1">
    <citation type="submission" date="2019-06" db="EMBL/GenBank/DDBJ databases">
        <title>A chromosomal-level reference genome of Carpinus fangiana (Coryloideae, Betulaceae).</title>
        <authorList>
            <person name="Yang X."/>
            <person name="Wang Z."/>
            <person name="Zhang L."/>
            <person name="Hao G."/>
            <person name="Liu J."/>
            <person name="Yang Y."/>
        </authorList>
    </citation>
    <scope>NUCLEOTIDE SEQUENCE [LARGE SCALE GENOMIC DNA]</scope>
    <source>
        <strain evidence="14">Cfa_2016G</strain>
        <tissue evidence="14">Leaf</tissue>
    </source>
</reference>
<keyword evidence="8 12" id="KW-0472">Membrane</keyword>
<dbReference type="Proteomes" id="UP000327013">
    <property type="component" value="Chromosome 2"/>
</dbReference>
<dbReference type="GO" id="GO:0006865">
    <property type="term" value="P:amino acid transport"/>
    <property type="evidence" value="ECO:0007669"/>
    <property type="project" value="UniProtKB-KW"/>
</dbReference>
<sequence>MGEVVVEADYSSEIPLHPSRRHDEEKQRGQDDQQFAISVADSSPDIISKPSDWHNPQEAWLPITESRNGNVFSVTFHILCSGIGMQALLLPVAFATLGCWFLWCFSVDFSYQVDPTKLIPRPKLGKLLAIFPIMYLSGGSCAFLIIIGGGAMESFFKIMCDSEATCHAKSLTGTEWFLVFTCIAIIIAQLPNLHSIAWTSLIGSITGVGFCTLIWVLSITKGRPSGVSYSPSEPANSDMGKISRILNALGIVALVFRGHNVVLEIQGTLPSSSKHPSYRRMWKGVIVSYTLIAMCQFPLAIAGFWAYGNQASKLYLILCIPYNGGLLSTFSRIHGGSTSKFVMGLIYALVIVSCLCTFQIYAMPVFDNLELRYTTKMKRPCPRWVRTALRLFFGGLVFFISVAFPFLGSLAPLVGGITLPLTLAYPCFMWISMKKPRPNGSAWSLNLGLGCFGVALSVLLAVAAAWTLADKGLHANFFKP</sequence>
<organism evidence="14 15">
    <name type="scientific">Carpinus fangiana</name>
    <dbReference type="NCBI Taxonomy" id="176857"/>
    <lineage>
        <taxon>Eukaryota</taxon>
        <taxon>Viridiplantae</taxon>
        <taxon>Streptophyta</taxon>
        <taxon>Embryophyta</taxon>
        <taxon>Tracheophyta</taxon>
        <taxon>Spermatophyta</taxon>
        <taxon>Magnoliopsida</taxon>
        <taxon>eudicotyledons</taxon>
        <taxon>Gunneridae</taxon>
        <taxon>Pentapetalae</taxon>
        <taxon>rosids</taxon>
        <taxon>fabids</taxon>
        <taxon>Fagales</taxon>
        <taxon>Betulaceae</taxon>
        <taxon>Carpinus</taxon>
    </lineage>
</organism>
<accession>A0A5N6QNY4</accession>
<keyword evidence="4 12" id="KW-0812">Transmembrane</keyword>
<keyword evidence="15" id="KW-1185">Reference proteome</keyword>
<evidence type="ECO:0000256" key="8">
    <source>
        <dbReference type="ARBA" id="ARBA00023136"/>
    </source>
</evidence>
<keyword evidence="6" id="KW-0029">Amino-acid transport</keyword>
<proteinExistence type="inferred from homology"/>
<evidence type="ECO:0000313" key="15">
    <source>
        <dbReference type="Proteomes" id="UP000327013"/>
    </source>
</evidence>
<feature type="transmembrane region" description="Helical" evidence="12">
    <location>
        <begin position="196"/>
        <end position="217"/>
    </location>
</feature>
<evidence type="ECO:0000256" key="5">
    <source>
        <dbReference type="ARBA" id="ARBA00022847"/>
    </source>
</evidence>
<dbReference type="AlphaFoldDB" id="A0A5N6QNY4"/>
<evidence type="ECO:0000256" key="12">
    <source>
        <dbReference type="SAM" id="Phobius"/>
    </source>
</evidence>
<dbReference type="InterPro" id="IPR013057">
    <property type="entry name" value="AA_transpt_TM"/>
</dbReference>
<feature type="transmembrane region" description="Helical" evidence="12">
    <location>
        <begin position="345"/>
        <end position="366"/>
    </location>
</feature>
<gene>
    <name evidence="14" type="ORF">FH972_005324</name>
</gene>
<feature type="region of interest" description="Disordered" evidence="11">
    <location>
        <begin position="14"/>
        <end position="33"/>
    </location>
</feature>
<feature type="transmembrane region" description="Helical" evidence="12">
    <location>
        <begin position="87"/>
        <end position="109"/>
    </location>
</feature>
<comment type="subcellular location">
    <subcellularLocation>
        <location evidence="1">Endomembrane system</location>
        <topology evidence="1">Multi-pass membrane protein</topology>
    </subcellularLocation>
</comment>
<evidence type="ECO:0000256" key="7">
    <source>
        <dbReference type="ARBA" id="ARBA00022989"/>
    </source>
</evidence>
<evidence type="ECO:0000256" key="4">
    <source>
        <dbReference type="ARBA" id="ARBA00022692"/>
    </source>
</evidence>
<dbReference type="GO" id="GO:0015293">
    <property type="term" value="F:symporter activity"/>
    <property type="evidence" value="ECO:0007669"/>
    <property type="project" value="UniProtKB-KW"/>
</dbReference>
<keyword evidence="9" id="KW-0927">Auxin signaling pathway</keyword>
<feature type="transmembrane region" description="Helical" evidence="12">
    <location>
        <begin position="413"/>
        <end position="431"/>
    </location>
</feature>
<comment type="similarity">
    <text evidence="2">Belongs to the amino acid/polyamine transporter 2 family. Amino acid/auxin permease (AAAP) (TC 2.A.18.1) subfamily.</text>
</comment>
<feature type="transmembrane region" description="Helical" evidence="12">
    <location>
        <begin position="443"/>
        <end position="469"/>
    </location>
</feature>
<evidence type="ECO:0000256" key="9">
    <source>
        <dbReference type="ARBA" id="ARBA00023294"/>
    </source>
</evidence>
<evidence type="ECO:0000256" key="2">
    <source>
        <dbReference type="ARBA" id="ARBA00005590"/>
    </source>
</evidence>
<keyword evidence="7 12" id="KW-1133">Transmembrane helix</keyword>
<dbReference type="OrthoDB" id="40134at2759"/>
<name>A0A5N6QNY4_9ROSI</name>
<dbReference type="Pfam" id="PF01490">
    <property type="entry name" value="Aa_trans"/>
    <property type="match status" value="1"/>
</dbReference>
<dbReference type="GO" id="GO:0009734">
    <property type="term" value="P:auxin-activated signaling pathway"/>
    <property type="evidence" value="ECO:0007669"/>
    <property type="project" value="UniProtKB-KW"/>
</dbReference>
<protein>
    <recommendedName>
        <fullName evidence="13">Amino acid transporter transmembrane domain-containing protein</fullName>
    </recommendedName>
</protein>
<feature type="transmembrane region" description="Helical" evidence="12">
    <location>
        <begin position="173"/>
        <end position="190"/>
    </location>
</feature>
<feature type="transmembrane region" description="Helical" evidence="12">
    <location>
        <begin position="387"/>
        <end position="407"/>
    </location>
</feature>
<dbReference type="GO" id="GO:0012505">
    <property type="term" value="C:endomembrane system"/>
    <property type="evidence" value="ECO:0007669"/>
    <property type="project" value="UniProtKB-SubCell"/>
</dbReference>
<dbReference type="PANTHER" id="PTHR48017">
    <property type="entry name" value="OS05G0424000 PROTEIN-RELATED"/>
    <property type="match status" value="1"/>
</dbReference>
<feature type="compositionally biased region" description="Basic and acidic residues" evidence="11">
    <location>
        <begin position="21"/>
        <end position="31"/>
    </location>
</feature>
<evidence type="ECO:0000256" key="10">
    <source>
        <dbReference type="ARBA" id="ARBA00045588"/>
    </source>
</evidence>
<evidence type="ECO:0000256" key="1">
    <source>
        <dbReference type="ARBA" id="ARBA00004127"/>
    </source>
</evidence>
<evidence type="ECO:0000259" key="13">
    <source>
        <dbReference type="Pfam" id="PF01490"/>
    </source>
</evidence>
<evidence type="ECO:0000256" key="11">
    <source>
        <dbReference type="SAM" id="MobiDB-lite"/>
    </source>
</evidence>
<evidence type="ECO:0000256" key="3">
    <source>
        <dbReference type="ARBA" id="ARBA00022448"/>
    </source>
</evidence>